<keyword evidence="7" id="KW-0560">Oxidoreductase</keyword>
<feature type="region of interest" description="Disordered" evidence="16">
    <location>
        <begin position="319"/>
        <end position="426"/>
    </location>
</feature>
<proteinExistence type="inferred from homology"/>
<evidence type="ECO:0000256" key="2">
    <source>
        <dbReference type="ARBA" id="ARBA00004613"/>
    </source>
</evidence>
<keyword evidence="3" id="KW-0964">Secreted</keyword>
<keyword evidence="6" id="KW-0136">Cellulose degradation</keyword>
<dbReference type="InterPro" id="IPR049892">
    <property type="entry name" value="AA9"/>
</dbReference>
<comment type="similarity">
    <text evidence="13">Belongs to the polysaccharide monooxygenase AA9 family.</text>
</comment>
<evidence type="ECO:0000256" key="16">
    <source>
        <dbReference type="SAM" id="MobiDB-lite"/>
    </source>
</evidence>
<evidence type="ECO:0000313" key="20">
    <source>
        <dbReference type="Proteomes" id="UP000295604"/>
    </source>
</evidence>
<dbReference type="PANTHER" id="PTHR33353">
    <property type="entry name" value="PUTATIVE (AFU_ORTHOLOGUE AFUA_1G12560)-RELATED"/>
    <property type="match status" value="1"/>
</dbReference>
<evidence type="ECO:0000256" key="3">
    <source>
        <dbReference type="ARBA" id="ARBA00022525"/>
    </source>
</evidence>
<feature type="compositionally biased region" description="Low complexity" evidence="16">
    <location>
        <begin position="359"/>
        <end position="372"/>
    </location>
</feature>
<evidence type="ECO:0000256" key="13">
    <source>
        <dbReference type="ARBA" id="ARBA00044502"/>
    </source>
</evidence>
<evidence type="ECO:0000256" key="5">
    <source>
        <dbReference type="ARBA" id="ARBA00022729"/>
    </source>
</evidence>
<keyword evidence="5 17" id="KW-0732">Signal</keyword>
<evidence type="ECO:0000256" key="7">
    <source>
        <dbReference type="ARBA" id="ARBA00023002"/>
    </source>
</evidence>
<dbReference type="PANTHER" id="PTHR33353:SF6">
    <property type="entry name" value="ENDOGLUCANASE IV"/>
    <property type="match status" value="1"/>
</dbReference>
<dbReference type="AlphaFoldDB" id="A0A4R8TTY3"/>
<feature type="chain" id="PRO_5020915666" description="lytic cellulose monooxygenase (C4-dehydrogenating)" evidence="17">
    <location>
        <begin position="18"/>
        <end position="426"/>
    </location>
</feature>
<organism evidence="19 20">
    <name type="scientific">Colletotrichum sidae</name>
    <dbReference type="NCBI Taxonomy" id="1347389"/>
    <lineage>
        <taxon>Eukaryota</taxon>
        <taxon>Fungi</taxon>
        <taxon>Dikarya</taxon>
        <taxon>Ascomycota</taxon>
        <taxon>Pezizomycotina</taxon>
        <taxon>Sordariomycetes</taxon>
        <taxon>Hypocreomycetidae</taxon>
        <taxon>Glomerellales</taxon>
        <taxon>Glomerellaceae</taxon>
        <taxon>Colletotrichum</taxon>
        <taxon>Colletotrichum orbiculare species complex</taxon>
    </lineage>
</organism>
<feature type="compositionally biased region" description="Acidic residues" evidence="16">
    <location>
        <begin position="325"/>
        <end position="334"/>
    </location>
</feature>
<dbReference type="GO" id="GO:0046872">
    <property type="term" value="F:metal ion binding"/>
    <property type="evidence" value="ECO:0007669"/>
    <property type="project" value="UniProtKB-KW"/>
</dbReference>
<evidence type="ECO:0000256" key="6">
    <source>
        <dbReference type="ARBA" id="ARBA00023001"/>
    </source>
</evidence>
<evidence type="ECO:0000256" key="10">
    <source>
        <dbReference type="ARBA" id="ARBA00023157"/>
    </source>
</evidence>
<keyword evidence="11" id="KW-0119">Carbohydrate metabolism</keyword>
<evidence type="ECO:0000256" key="12">
    <source>
        <dbReference type="ARBA" id="ARBA00023326"/>
    </source>
</evidence>
<keyword evidence="20" id="KW-1185">Reference proteome</keyword>
<comment type="cofactor">
    <cofactor evidence="1">
        <name>Cu(2+)</name>
        <dbReference type="ChEBI" id="CHEBI:29036"/>
    </cofactor>
</comment>
<dbReference type="Pfam" id="PF03443">
    <property type="entry name" value="AA9"/>
    <property type="match status" value="1"/>
</dbReference>
<accession>A0A4R8TTY3</accession>
<evidence type="ECO:0000256" key="14">
    <source>
        <dbReference type="ARBA" id="ARBA00045077"/>
    </source>
</evidence>
<sequence length="426" mass="43648">MKYTVASLLGSAALVAAHGFVENATIGGEAYTFYQPYQDPYSSPAPERISRPIQGNGPVEDLTSIDIQCGGYTAGGVKGSTPAKLEAKVAAGSEVTLNWTLWPDSHIGPVITYMAKCPEAGCTDYQPGTDAVWFKVQEGGREGTSNTWAATPLMKAGNPGIKYTIPECIAPGHYLVRHEIIALHAAYAYPGAQFYPGCHQLEVTGSGSTAPSGLVAFPGAYKETDAGIVFDAYKAQEYTIPGPALFSCSGSGSGSGSYPVPSAAPVATSAAASAPAATSAPAAAATTSAAAAPSATPIEAADEDECDAEAPSAVVTQAATPTLSAEEEEEDCPAESEAPVSTPTPTQPAEEDEDDCPAESEAPVATPTPSAAAEEDEEECPAESEAPVATPTPTQAADEDEEDCPAETPAATGYAKRQTFHERRSA</sequence>
<feature type="compositionally biased region" description="Acidic residues" evidence="16">
    <location>
        <begin position="373"/>
        <end position="382"/>
    </location>
</feature>
<comment type="caution">
    <text evidence="19">The sequence shown here is derived from an EMBL/GenBank/DDBJ whole genome shotgun (WGS) entry which is preliminary data.</text>
</comment>
<name>A0A4R8TTY3_9PEZI</name>
<dbReference type="GO" id="GO:0005576">
    <property type="term" value="C:extracellular region"/>
    <property type="evidence" value="ECO:0007669"/>
    <property type="project" value="UniProtKB-SubCell"/>
</dbReference>
<evidence type="ECO:0000256" key="4">
    <source>
        <dbReference type="ARBA" id="ARBA00022723"/>
    </source>
</evidence>
<dbReference type="CDD" id="cd21175">
    <property type="entry name" value="LPMO_AA9"/>
    <property type="match status" value="1"/>
</dbReference>
<dbReference type="InterPro" id="IPR005103">
    <property type="entry name" value="AA9_LPMO"/>
</dbReference>
<keyword evidence="12" id="KW-0624">Polysaccharide degradation</keyword>
<dbReference type="Proteomes" id="UP000295604">
    <property type="component" value="Unassembled WGS sequence"/>
</dbReference>
<keyword evidence="10" id="KW-1015">Disulfide bond</keyword>
<evidence type="ECO:0000256" key="9">
    <source>
        <dbReference type="ARBA" id="ARBA00023033"/>
    </source>
</evidence>
<evidence type="ECO:0000313" key="19">
    <source>
        <dbReference type="EMBL" id="TEA22276.1"/>
    </source>
</evidence>
<evidence type="ECO:0000256" key="17">
    <source>
        <dbReference type="SAM" id="SignalP"/>
    </source>
</evidence>
<feature type="signal peptide" evidence="17">
    <location>
        <begin position="1"/>
        <end position="17"/>
    </location>
</feature>
<evidence type="ECO:0000256" key="15">
    <source>
        <dbReference type="ARBA" id="ARBA00047174"/>
    </source>
</evidence>
<feature type="domain" description="Auxiliary Activity family 9 catalytic" evidence="18">
    <location>
        <begin position="18"/>
        <end position="236"/>
    </location>
</feature>
<dbReference type="GO" id="GO:0004497">
    <property type="term" value="F:monooxygenase activity"/>
    <property type="evidence" value="ECO:0007669"/>
    <property type="project" value="UniProtKB-KW"/>
</dbReference>
<feature type="compositionally biased region" description="Low complexity" evidence="16">
    <location>
        <begin position="383"/>
        <end position="396"/>
    </location>
</feature>
<reference evidence="19 20" key="1">
    <citation type="submission" date="2018-11" db="EMBL/GenBank/DDBJ databases">
        <title>Genome sequence and assembly of Colletotrichum sidae.</title>
        <authorList>
            <person name="Gan P."/>
            <person name="Shirasu K."/>
        </authorList>
    </citation>
    <scope>NUCLEOTIDE SEQUENCE [LARGE SCALE GENOMIC DNA]</scope>
    <source>
        <strain evidence="19 20">CBS 518.97</strain>
    </source>
</reference>
<evidence type="ECO:0000259" key="18">
    <source>
        <dbReference type="Pfam" id="PF03443"/>
    </source>
</evidence>
<evidence type="ECO:0000256" key="8">
    <source>
        <dbReference type="ARBA" id="ARBA00023008"/>
    </source>
</evidence>
<dbReference type="EC" id="1.14.99.56" evidence="15"/>
<dbReference type="Gene3D" id="2.70.50.70">
    <property type="match status" value="1"/>
</dbReference>
<dbReference type="EMBL" id="QAPF01000007">
    <property type="protein sequence ID" value="TEA22276.1"/>
    <property type="molecule type" value="Genomic_DNA"/>
</dbReference>
<evidence type="ECO:0000256" key="11">
    <source>
        <dbReference type="ARBA" id="ARBA00023277"/>
    </source>
</evidence>
<comment type="catalytic activity">
    <reaction evidence="14">
        <text>[(1-&gt;4)-beta-D-glucosyl]n+m + reduced acceptor + O2 = 4-dehydro-beta-D-glucosyl-[(1-&gt;4)-beta-D-glucosyl]n-1 + [(1-&gt;4)-beta-D-glucosyl]m + acceptor + H2O.</text>
        <dbReference type="EC" id="1.14.99.56"/>
    </reaction>
</comment>
<feature type="compositionally biased region" description="Acidic residues" evidence="16">
    <location>
        <begin position="349"/>
        <end position="358"/>
    </location>
</feature>
<protein>
    <recommendedName>
        <fullName evidence="15">lytic cellulose monooxygenase (C4-dehydrogenating)</fullName>
        <ecNumber evidence="15">1.14.99.56</ecNumber>
    </recommendedName>
</protein>
<keyword evidence="9 19" id="KW-0503">Monooxygenase</keyword>
<gene>
    <name evidence="19" type="primary">Cel61a-3</name>
    <name evidence="19" type="ORF">C8034_v007069</name>
</gene>
<evidence type="ECO:0000256" key="1">
    <source>
        <dbReference type="ARBA" id="ARBA00001973"/>
    </source>
</evidence>
<comment type="subcellular location">
    <subcellularLocation>
        <location evidence="2">Secreted</location>
    </subcellularLocation>
</comment>
<keyword evidence="4" id="KW-0479">Metal-binding</keyword>
<dbReference type="GO" id="GO:0030245">
    <property type="term" value="P:cellulose catabolic process"/>
    <property type="evidence" value="ECO:0007669"/>
    <property type="project" value="UniProtKB-KW"/>
</dbReference>
<keyword evidence="8" id="KW-0186">Copper</keyword>